<dbReference type="CDD" id="cd05233">
    <property type="entry name" value="SDR_c"/>
    <property type="match status" value="1"/>
</dbReference>
<gene>
    <name evidence="5" type="ORF">KV203_17870</name>
</gene>
<dbReference type="Gene3D" id="3.40.50.720">
    <property type="entry name" value="NAD(P)-binding Rossmann-like Domain"/>
    <property type="match status" value="1"/>
</dbReference>
<dbReference type="InterPro" id="IPR020904">
    <property type="entry name" value="Sc_DH/Rdtase_CS"/>
</dbReference>
<comment type="similarity">
    <text evidence="1 3">Belongs to the short-chain dehydrogenases/reductases (SDR) family.</text>
</comment>
<proteinExistence type="inferred from homology"/>
<dbReference type="InterPro" id="IPR002347">
    <property type="entry name" value="SDR_fam"/>
</dbReference>
<dbReference type="SUPFAM" id="SSF51735">
    <property type="entry name" value="NAD(P)-binding Rossmann-fold domains"/>
    <property type="match status" value="1"/>
</dbReference>
<accession>A0ABX8S881</accession>
<dbReference type="InterPro" id="IPR057326">
    <property type="entry name" value="KR_dom"/>
</dbReference>
<dbReference type="Proteomes" id="UP000887023">
    <property type="component" value="Chromosome"/>
</dbReference>
<keyword evidence="6" id="KW-1185">Reference proteome</keyword>
<reference evidence="5" key="1">
    <citation type="submission" date="2021-07" db="EMBL/GenBank/DDBJ databases">
        <title>Candidatus Kaistella beijingensis sp. nov. isolated from a municipal wastewater treatment plant is involved in sludge foaming.</title>
        <authorList>
            <person name="Song Y."/>
            <person name="Liu S.-J."/>
        </authorList>
    </citation>
    <scope>NUCLEOTIDE SEQUENCE</scope>
    <source>
        <strain evidence="5">DSM 43998</strain>
    </source>
</reference>
<dbReference type="PRINTS" id="PR00080">
    <property type="entry name" value="SDRFAMILY"/>
</dbReference>
<dbReference type="PRINTS" id="PR00081">
    <property type="entry name" value="GDHRDH"/>
</dbReference>
<organism evidence="5 6">
    <name type="scientific">Skermania pinensis</name>
    <dbReference type="NCBI Taxonomy" id="39122"/>
    <lineage>
        <taxon>Bacteria</taxon>
        <taxon>Bacillati</taxon>
        <taxon>Actinomycetota</taxon>
        <taxon>Actinomycetes</taxon>
        <taxon>Mycobacteriales</taxon>
        <taxon>Gordoniaceae</taxon>
        <taxon>Skermania</taxon>
    </lineage>
</organism>
<evidence type="ECO:0000259" key="4">
    <source>
        <dbReference type="SMART" id="SM00822"/>
    </source>
</evidence>
<evidence type="ECO:0000256" key="2">
    <source>
        <dbReference type="ARBA" id="ARBA00023002"/>
    </source>
</evidence>
<dbReference type="NCBIfam" id="NF005878">
    <property type="entry name" value="PRK07825.1"/>
    <property type="match status" value="1"/>
</dbReference>
<evidence type="ECO:0000313" key="5">
    <source>
        <dbReference type="EMBL" id="QXQ13646.1"/>
    </source>
</evidence>
<evidence type="ECO:0000256" key="3">
    <source>
        <dbReference type="RuleBase" id="RU000363"/>
    </source>
</evidence>
<name>A0ABX8S881_9ACTN</name>
<sequence>MSRTTPATPTVAGKVVVITGGARGIGLATARKLHADGARVAIGDVDEATVKTTGADLGLEVAGLLDVTAEESFDAFLDQVERTLGPIDVLVNNAGIMPLGRLADEPDAVTRRVLDINVYGVILGSKLALRRMLARGSGHVINVASLAGKTPMAGAATYCASKYAVLGFTDTLRMEYHGTGVEFSAVLPTFTNTELIAGTAKPRLLRNAEPHEVAAAVADLILHPRPEVAVTRIAGVLVDSQNFVPRRVSERLGRMLGVDHAFTDDVDPVARRSYEDRARGV</sequence>
<protein>
    <submittedName>
        <fullName evidence="5">SDR family oxidoreductase</fullName>
    </submittedName>
</protein>
<dbReference type="PANTHER" id="PTHR24322:SF736">
    <property type="entry name" value="RETINOL DEHYDROGENASE 10"/>
    <property type="match status" value="1"/>
</dbReference>
<feature type="domain" description="Ketoreductase" evidence="4">
    <location>
        <begin position="14"/>
        <end position="210"/>
    </location>
</feature>
<dbReference type="RefSeq" id="WP_066469496.1">
    <property type="nucleotide sequence ID" value="NZ_CBCRUZ010000005.1"/>
</dbReference>
<dbReference type="PANTHER" id="PTHR24322">
    <property type="entry name" value="PKSB"/>
    <property type="match status" value="1"/>
</dbReference>
<dbReference type="PROSITE" id="PS00061">
    <property type="entry name" value="ADH_SHORT"/>
    <property type="match status" value="1"/>
</dbReference>
<dbReference type="InterPro" id="IPR036291">
    <property type="entry name" value="NAD(P)-bd_dom_sf"/>
</dbReference>
<keyword evidence="2" id="KW-0560">Oxidoreductase</keyword>
<dbReference type="Pfam" id="PF00106">
    <property type="entry name" value="adh_short"/>
    <property type="match status" value="1"/>
</dbReference>
<dbReference type="EMBL" id="CP079105">
    <property type="protein sequence ID" value="QXQ13646.1"/>
    <property type="molecule type" value="Genomic_DNA"/>
</dbReference>
<evidence type="ECO:0000256" key="1">
    <source>
        <dbReference type="ARBA" id="ARBA00006484"/>
    </source>
</evidence>
<dbReference type="SMART" id="SM00822">
    <property type="entry name" value="PKS_KR"/>
    <property type="match status" value="1"/>
</dbReference>
<evidence type="ECO:0000313" key="6">
    <source>
        <dbReference type="Proteomes" id="UP000887023"/>
    </source>
</evidence>